<dbReference type="EMBL" id="JAMKFB020000006">
    <property type="protein sequence ID" value="KAL0191784.1"/>
    <property type="molecule type" value="Genomic_DNA"/>
</dbReference>
<accession>A0ABD0R048</accession>
<proteinExistence type="predicted"/>
<dbReference type="Proteomes" id="UP001529510">
    <property type="component" value="Unassembled WGS sequence"/>
</dbReference>
<comment type="caution">
    <text evidence="2">The sequence shown here is derived from an EMBL/GenBank/DDBJ whole genome shotgun (WGS) entry which is preliminary data.</text>
</comment>
<evidence type="ECO:0000313" key="2">
    <source>
        <dbReference type="EMBL" id="KAL0191784.1"/>
    </source>
</evidence>
<dbReference type="AlphaFoldDB" id="A0ABD0R048"/>
<keyword evidence="3" id="KW-1185">Reference proteome</keyword>
<protein>
    <submittedName>
        <fullName evidence="2">Uncharacterized protein</fullName>
    </submittedName>
</protein>
<feature type="region of interest" description="Disordered" evidence="1">
    <location>
        <begin position="71"/>
        <end position="101"/>
    </location>
</feature>
<evidence type="ECO:0000256" key="1">
    <source>
        <dbReference type="SAM" id="MobiDB-lite"/>
    </source>
</evidence>
<feature type="compositionally biased region" description="Basic and acidic residues" evidence="1">
    <location>
        <begin position="77"/>
        <end position="86"/>
    </location>
</feature>
<sequence>MVLCLVKDNQAGLPVKEEEAAEMAEGRGEEEVEEEVEGMERVEVTIKPVEVQTAKGKDGQMKELKVQEVVEEEMEGAEDRGEEKADNIITEGQAGTTPTAL</sequence>
<reference evidence="2 3" key="1">
    <citation type="submission" date="2024-05" db="EMBL/GenBank/DDBJ databases">
        <title>Genome sequencing and assembly of Indian major carp, Cirrhinus mrigala (Hamilton, 1822).</title>
        <authorList>
            <person name="Mohindra V."/>
            <person name="Chowdhury L.M."/>
            <person name="Lal K."/>
            <person name="Jena J.K."/>
        </authorList>
    </citation>
    <scope>NUCLEOTIDE SEQUENCE [LARGE SCALE GENOMIC DNA]</scope>
    <source>
        <strain evidence="2">CM1030</strain>
        <tissue evidence="2">Blood</tissue>
    </source>
</reference>
<name>A0ABD0R048_CIRMR</name>
<organism evidence="2 3">
    <name type="scientific">Cirrhinus mrigala</name>
    <name type="common">Mrigala</name>
    <dbReference type="NCBI Taxonomy" id="683832"/>
    <lineage>
        <taxon>Eukaryota</taxon>
        <taxon>Metazoa</taxon>
        <taxon>Chordata</taxon>
        <taxon>Craniata</taxon>
        <taxon>Vertebrata</taxon>
        <taxon>Euteleostomi</taxon>
        <taxon>Actinopterygii</taxon>
        <taxon>Neopterygii</taxon>
        <taxon>Teleostei</taxon>
        <taxon>Ostariophysi</taxon>
        <taxon>Cypriniformes</taxon>
        <taxon>Cyprinidae</taxon>
        <taxon>Labeoninae</taxon>
        <taxon>Labeonini</taxon>
        <taxon>Cirrhinus</taxon>
    </lineage>
</organism>
<feature type="region of interest" description="Disordered" evidence="1">
    <location>
        <begin position="18"/>
        <end position="39"/>
    </location>
</feature>
<gene>
    <name evidence="2" type="ORF">M9458_014482</name>
</gene>
<evidence type="ECO:0000313" key="3">
    <source>
        <dbReference type="Proteomes" id="UP001529510"/>
    </source>
</evidence>